<feature type="region of interest" description="Disordered" evidence="1">
    <location>
        <begin position="260"/>
        <end position="322"/>
    </location>
</feature>
<evidence type="ECO:0000256" key="2">
    <source>
        <dbReference type="SAM" id="Phobius"/>
    </source>
</evidence>
<keyword evidence="2" id="KW-1133">Transmembrane helix</keyword>
<dbReference type="CDD" id="cd23385">
    <property type="entry name" value="beta-trefoil_Ricin_MRC-like"/>
    <property type="match status" value="1"/>
</dbReference>
<accession>A0A7D9HNI8</accession>
<feature type="compositionally biased region" description="Basic and acidic residues" evidence="1">
    <location>
        <begin position="447"/>
        <end position="471"/>
    </location>
</feature>
<dbReference type="SUPFAM" id="SSF50370">
    <property type="entry name" value="Ricin B-like lectins"/>
    <property type="match status" value="1"/>
</dbReference>
<keyword evidence="2" id="KW-0812">Transmembrane</keyword>
<comment type="caution">
    <text evidence="3">The sequence shown here is derived from an EMBL/GenBank/DDBJ whole genome shotgun (WGS) entry which is preliminary data.</text>
</comment>
<sequence length="490" mass="55756">MQNNLCLYQKIYNTKQTFVQAGTCRYDNWDYRWIWTNFGQLFNWQTLECMAGDLHSRDNYKYYVTMNKCDRNNQRQLWECVGERIKQTQSGRYMCHGEHFGYVTTKKYYWGYRSKWTRFGSKKDDVCSQAVGCETFADGSPLLILDKTKCEDQSDCLGNKEISLSKTKCILLPNKTQYLHNDTWETLEMKNGSFAITADKVSLPNAGFYLQWDLSKTPKTWGGLMVKVRFECEDPSAATIRKTEHCVVIKYTGTFKGFHHDGDDDGDDNDGDDNDGDDNDGDDNNGDNNDGDNDGDNNDGNGGDKTNKDKTDADQKNNGGDKDNTQTIIIIVCVLVVLFLTGVVVFVIYRYRNRFVRSGRRKAERQDVPPKQEYADAMNPLYPANNNYSGQRECELYESTPDNVYQNVGTGQRTAVPSPQNLTYDYAVVDGPLTKSERSSVELAATHGKDTPLEDEGLRHDKEEQTGETKDITQSTKPPPPHKYHALEGP</sequence>
<keyword evidence="4" id="KW-1185">Reference proteome</keyword>
<evidence type="ECO:0000256" key="1">
    <source>
        <dbReference type="SAM" id="MobiDB-lite"/>
    </source>
</evidence>
<proteinExistence type="predicted"/>
<gene>
    <name evidence="3" type="ORF">PACLA_8A039320</name>
</gene>
<evidence type="ECO:0000313" key="4">
    <source>
        <dbReference type="Proteomes" id="UP001152795"/>
    </source>
</evidence>
<feature type="transmembrane region" description="Helical" evidence="2">
    <location>
        <begin position="328"/>
        <end position="351"/>
    </location>
</feature>
<feature type="compositionally biased region" description="Basic and acidic residues" evidence="1">
    <location>
        <begin position="305"/>
        <end position="322"/>
    </location>
</feature>
<dbReference type="Proteomes" id="UP001152795">
    <property type="component" value="Unassembled WGS sequence"/>
</dbReference>
<reference evidence="3" key="1">
    <citation type="submission" date="2020-04" db="EMBL/GenBank/DDBJ databases">
        <authorList>
            <person name="Alioto T."/>
            <person name="Alioto T."/>
            <person name="Gomez Garrido J."/>
        </authorList>
    </citation>
    <scope>NUCLEOTIDE SEQUENCE</scope>
    <source>
        <strain evidence="3">A484AB</strain>
    </source>
</reference>
<feature type="region of interest" description="Disordered" evidence="1">
    <location>
        <begin position="437"/>
        <end position="490"/>
    </location>
</feature>
<name>A0A7D9HNI8_PARCT</name>
<dbReference type="PROSITE" id="PS50231">
    <property type="entry name" value="RICIN_B_LECTIN"/>
    <property type="match status" value="1"/>
</dbReference>
<dbReference type="InterPro" id="IPR035992">
    <property type="entry name" value="Ricin_B-like_lectins"/>
</dbReference>
<keyword evidence="2" id="KW-0472">Membrane</keyword>
<organism evidence="3 4">
    <name type="scientific">Paramuricea clavata</name>
    <name type="common">Red gorgonian</name>
    <name type="synonym">Violescent sea-whip</name>
    <dbReference type="NCBI Taxonomy" id="317549"/>
    <lineage>
        <taxon>Eukaryota</taxon>
        <taxon>Metazoa</taxon>
        <taxon>Cnidaria</taxon>
        <taxon>Anthozoa</taxon>
        <taxon>Octocorallia</taxon>
        <taxon>Malacalcyonacea</taxon>
        <taxon>Plexauridae</taxon>
        <taxon>Paramuricea</taxon>
    </lineage>
</organism>
<dbReference type="Gene3D" id="2.80.10.50">
    <property type="match status" value="1"/>
</dbReference>
<feature type="compositionally biased region" description="Acidic residues" evidence="1">
    <location>
        <begin position="263"/>
        <end position="297"/>
    </location>
</feature>
<dbReference type="AlphaFoldDB" id="A0A7D9HNI8"/>
<protein>
    <submittedName>
        <fullName evidence="3">Uncharacterized protein</fullName>
    </submittedName>
</protein>
<evidence type="ECO:0000313" key="3">
    <source>
        <dbReference type="EMBL" id="CAB3988116.1"/>
    </source>
</evidence>
<dbReference type="EMBL" id="CACRXK020001283">
    <property type="protein sequence ID" value="CAB3988116.1"/>
    <property type="molecule type" value="Genomic_DNA"/>
</dbReference>